<reference evidence="8 9" key="1">
    <citation type="submission" date="2019-09" db="EMBL/GenBank/DDBJ databases">
        <authorList>
            <person name="Kevbrin V."/>
            <person name="Grouzdev D.S."/>
        </authorList>
    </citation>
    <scope>NUCLEOTIDE SEQUENCE [LARGE SCALE GENOMIC DNA]</scope>
    <source>
        <strain evidence="8 9">G-192</strain>
    </source>
</reference>
<dbReference type="Pfam" id="PF01850">
    <property type="entry name" value="PIN"/>
    <property type="match status" value="1"/>
</dbReference>
<dbReference type="EC" id="3.1.-.-" evidence="6"/>
<keyword evidence="4 6" id="KW-0378">Hydrolase</keyword>
<comment type="similarity">
    <text evidence="6">Belongs to the PINc/VapC protein family.</text>
</comment>
<comment type="cofactor">
    <cofactor evidence="6">
        <name>Mg(2+)</name>
        <dbReference type="ChEBI" id="CHEBI:18420"/>
    </cofactor>
</comment>
<dbReference type="GO" id="GO:0000287">
    <property type="term" value="F:magnesium ion binding"/>
    <property type="evidence" value="ECO:0007669"/>
    <property type="project" value="UniProtKB-UniRule"/>
</dbReference>
<dbReference type="GO" id="GO:0004540">
    <property type="term" value="F:RNA nuclease activity"/>
    <property type="evidence" value="ECO:0007669"/>
    <property type="project" value="InterPro"/>
</dbReference>
<keyword evidence="3 6" id="KW-0479">Metal-binding</keyword>
<dbReference type="PANTHER" id="PTHR35901:SF1">
    <property type="entry name" value="EXONUCLEASE VAPC9"/>
    <property type="match status" value="1"/>
</dbReference>
<feature type="binding site" evidence="6">
    <location>
        <position position="5"/>
    </location>
    <ligand>
        <name>Mg(2+)</name>
        <dbReference type="ChEBI" id="CHEBI:18420"/>
    </ligand>
</feature>
<evidence type="ECO:0000313" key="9">
    <source>
        <dbReference type="Proteomes" id="UP000325122"/>
    </source>
</evidence>
<dbReference type="EMBL" id="VWOJ01000001">
    <property type="protein sequence ID" value="KAA5805123.1"/>
    <property type="molecule type" value="Genomic_DNA"/>
</dbReference>
<dbReference type="GO" id="GO:0016787">
    <property type="term" value="F:hydrolase activity"/>
    <property type="evidence" value="ECO:0007669"/>
    <property type="project" value="UniProtKB-KW"/>
</dbReference>
<keyword evidence="2 6" id="KW-0540">Nuclease</keyword>
<dbReference type="InterPro" id="IPR029060">
    <property type="entry name" value="PIN-like_dom_sf"/>
</dbReference>
<keyword evidence="1 6" id="KW-1277">Toxin-antitoxin system</keyword>
<evidence type="ECO:0000256" key="2">
    <source>
        <dbReference type="ARBA" id="ARBA00022722"/>
    </source>
</evidence>
<dbReference type="InterPro" id="IPR051619">
    <property type="entry name" value="TypeII_TA_RNase_PINc/VapC"/>
</dbReference>
<proteinExistence type="inferred from homology"/>
<keyword evidence="9" id="KW-1185">Reference proteome</keyword>
<evidence type="ECO:0000256" key="3">
    <source>
        <dbReference type="ARBA" id="ARBA00022723"/>
    </source>
</evidence>
<keyword evidence="5 6" id="KW-0460">Magnesium</keyword>
<dbReference type="InterPro" id="IPR044153">
    <property type="entry name" value="PIN_Pae0151-like"/>
</dbReference>
<protein>
    <recommendedName>
        <fullName evidence="6">Ribonuclease VapC</fullName>
        <shortName evidence="6">RNase VapC</shortName>
        <ecNumber evidence="6">3.1.-.-</ecNumber>
    </recommendedName>
    <alternativeName>
        <fullName evidence="6">Toxin VapC</fullName>
    </alternativeName>
</protein>
<feature type="domain" description="PIN" evidence="7">
    <location>
        <begin position="2"/>
        <end position="117"/>
    </location>
</feature>
<comment type="caution">
    <text evidence="8">The sequence shown here is derived from an EMBL/GenBank/DDBJ whole genome shotgun (WGS) entry which is preliminary data.</text>
</comment>
<evidence type="ECO:0000256" key="4">
    <source>
        <dbReference type="ARBA" id="ARBA00022801"/>
    </source>
</evidence>
<keyword evidence="6" id="KW-0800">Toxin</keyword>
<dbReference type="HAMAP" id="MF_00265">
    <property type="entry name" value="VapC_Nob1"/>
    <property type="match status" value="1"/>
</dbReference>
<accession>A0A5M6ZJY0</accession>
<dbReference type="RefSeq" id="WP_150022154.1">
    <property type="nucleotide sequence ID" value="NZ_VWOJ01000001.1"/>
</dbReference>
<dbReference type="Proteomes" id="UP000325122">
    <property type="component" value="Unassembled WGS sequence"/>
</dbReference>
<feature type="binding site" evidence="6">
    <location>
        <position position="96"/>
    </location>
    <ligand>
        <name>Mg(2+)</name>
        <dbReference type="ChEBI" id="CHEBI:18420"/>
    </ligand>
</feature>
<evidence type="ECO:0000256" key="6">
    <source>
        <dbReference type="HAMAP-Rule" id="MF_00265"/>
    </source>
</evidence>
<sequence>MIVVDASLVIDVLIAREEGEVALGRLSQTGGALVAPEILDLELLQVLRRMVNSGRLDLRDAEAGLETLSDLHIERFPHGVLTDRIWRLRNNLTAYDAAYFALAEALDAPLWTRDTKFGGIRGAAVVVEVF</sequence>
<dbReference type="GO" id="GO:0090729">
    <property type="term" value="F:toxin activity"/>
    <property type="evidence" value="ECO:0007669"/>
    <property type="project" value="UniProtKB-KW"/>
</dbReference>
<name>A0A5M6ZJY0_9PROT</name>
<dbReference type="InterPro" id="IPR002716">
    <property type="entry name" value="PIN_dom"/>
</dbReference>
<evidence type="ECO:0000256" key="1">
    <source>
        <dbReference type="ARBA" id="ARBA00022649"/>
    </source>
</evidence>
<organism evidence="8 9">
    <name type="scientific">Alkalicaulis satelles</name>
    <dbReference type="NCBI Taxonomy" id="2609175"/>
    <lineage>
        <taxon>Bacteria</taxon>
        <taxon>Pseudomonadati</taxon>
        <taxon>Pseudomonadota</taxon>
        <taxon>Alphaproteobacteria</taxon>
        <taxon>Maricaulales</taxon>
        <taxon>Maricaulaceae</taxon>
        <taxon>Alkalicaulis</taxon>
    </lineage>
</organism>
<dbReference type="AlphaFoldDB" id="A0A5M6ZJY0"/>
<evidence type="ECO:0000256" key="5">
    <source>
        <dbReference type="ARBA" id="ARBA00022842"/>
    </source>
</evidence>
<dbReference type="SUPFAM" id="SSF88723">
    <property type="entry name" value="PIN domain-like"/>
    <property type="match status" value="1"/>
</dbReference>
<gene>
    <name evidence="6" type="primary">vapC</name>
    <name evidence="8" type="ORF">F1654_03810</name>
</gene>
<dbReference type="InterPro" id="IPR022907">
    <property type="entry name" value="VapC_family"/>
</dbReference>
<dbReference type="PANTHER" id="PTHR35901">
    <property type="entry name" value="RIBONUCLEASE VAPC3"/>
    <property type="match status" value="1"/>
</dbReference>
<evidence type="ECO:0000313" key="8">
    <source>
        <dbReference type="EMBL" id="KAA5805123.1"/>
    </source>
</evidence>
<evidence type="ECO:0000259" key="7">
    <source>
        <dbReference type="Pfam" id="PF01850"/>
    </source>
</evidence>
<dbReference type="Gene3D" id="3.40.50.1010">
    <property type="entry name" value="5'-nuclease"/>
    <property type="match status" value="1"/>
</dbReference>
<comment type="function">
    <text evidence="6">Toxic component of a toxin-antitoxin (TA) system. An RNase.</text>
</comment>
<dbReference type="CDD" id="cd09873">
    <property type="entry name" value="PIN_Pae0151-like"/>
    <property type="match status" value="1"/>
</dbReference>